<keyword evidence="3" id="KW-0813">Transport</keyword>
<keyword evidence="9" id="KW-1133">Transmembrane helix</keyword>
<dbReference type="Proteomes" id="UP000248987">
    <property type="component" value="Unassembled WGS sequence"/>
</dbReference>
<keyword evidence="7" id="KW-0998">Cell outer membrane</keyword>
<dbReference type="SUPFAM" id="SSF56954">
    <property type="entry name" value="Outer membrane efflux proteins (OEP)"/>
    <property type="match status" value="1"/>
</dbReference>
<evidence type="ECO:0000256" key="6">
    <source>
        <dbReference type="ARBA" id="ARBA00023136"/>
    </source>
</evidence>
<keyword evidence="5 9" id="KW-0812">Transmembrane</keyword>
<gene>
    <name evidence="10" type="ORF">LX77_02945</name>
</gene>
<protein>
    <submittedName>
        <fullName evidence="10">Outer membrane protein</fullName>
    </submittedName>
</protein>
<dbReference type="EMBL" id="QLLQ01000013">
    <property type="protein sequence ID" value="RAJ20951.1"/>
    <property type="molecule type" value="Genomic_DNA"/>
</dbReference>
<evidence type="ECO:0000256" key="3">
    <source>
        <dbReference type="ARBA" id="ARBA00022448"/>
    </source>
</evidence>
<dbReference type="GO" id="GO:0015562">
    <property type="term" value="F:efflux transmembrane transporter activity"/>
    <property type="evidence" value="ECO:0007669"/>
    <property type="project" value="InterPro"/>
</dbReference>
<keyword evidence="4" id="KW-1134">Transmembrane beta strand</keyword>
<comment type="similarity">
    <text evidence="2">Belongs to the outer membrane factor (OMF) (TC 1.B.17) family.</text>
</comment>
<name>A0A327RWX8_9FLAO</name>
<keyword evidence="11" id="KW-1185">Reference proteome</keyword>
<dbReference type="GO" id="GO:1990281">
    <property type="term" value="C:efflux pump complex"/>
    <property type="evidence" value="ECO:0007669"/>
    <property type="project" value="TreeGrafter"/>
</dbReference>
<accession>A0A327RWX8</accession>
<evidence type="ECO:0000256" key="4">
    <source>
        <dbReference type="ARBA" id="ARBA00022452"/>
    </source>
</evidence>
<feature type="transmembrane region" description="Helical" evidence="9">
    <location>
        <begin position="21"/>
        <end position="44"/>
    </location>
</feature>
<dbReference type="InterPro" id="IPR003423">
    <property type="entry name" value="OMP_efflux"/>
</dbReference>
<dbReference type="GO" id="GO:0015288">
    <property type="term" value="F:porin activity"/>
    <property type="evidence" value="ECO:0007669"/>
    <property type="project" value="TreeGrafter"/>
</dbReference>
<proteinExistence type="inferred from homology"/>
<comment type="subcellular location">
    <subcellularLocation>
        <location evidence="1">Cell outer membrane</location>
    </subcellularLocation>
</comment>
<evidence type="ECO:0000256" key="2">
    <source>
        <dbReference type="ARBA" id="ARBA00007613"/>
    </source>
</evidence>
<comment type="caution">
    <text evidence="10">The sequence shown here is derived from an EMBL/GenBank/DDBJ whole genome shotgun (WGS) entry which is preliminary data.</text>
</comment>
<dbReference type="Pfam" id="PF02321">
    <property type="entry name" value="OEP"/>
    <property type="match status" value="2"/>
</dbReference>
<evidence type="ECO:0000256" key="7">
    <source>
        <dbReference type="ARBA" id="ARBA00023237"/>
    </source>
</evidence>
<evidence type="ECO:0000313" key="10">
    <source>
        <dbReference type="EMBL" id="RAJ20951.1"/>
    </source>
</evidence>
<dbReference type="AlphaFoldDB" id="A0A327RWX8"/>
<reference evidence="10 11" key="1">
    <citation type="submission" date="2018-06" db="EMBL/GenBank/DDBJ databases">
        <title>Genomic Encyclopedia of Archaeal and Bacterial Type Strains, Phase II (KMG-II): from individual species to whole genera.</title>
        <authorList>
            <person name="Goeker M."/>
        </authorList>
    </citation>
    <scope>NUCLEOTIDE SEQUENCE [LARGE SCALE GENOMIC DNA]</scope>
    <source>
        <strain evidence="10 11">DSM 12408</strain>
    </source>
</reference>
<dbReference type="Gene3D" id="1.20.1600.10">
    <property type="entry name" value="Outer membrane efflux proteins (OEP)"/>
    <property type="match status" value="1"/>
</dbReference>
<evidence type="ECO:0000256" key="1">
    <source>
        <dbReference type="ARBA" id="ARBA00004442"/>
    </source>
</evidence>
<keyword evidence="8" id="KW-0175">Coiled coil</keyword>
<evidence type="ECO:0000313" key="11">
    <source>
        <dbReference type="Proteomes" id="UP000248987"/>
    </source>
</evidence>
<sequence>MGRELYIFWMEDGINSRNNSSITYIMTFKISIVLYFAATIVLLAQTEQRTAITLEECISLAIENNLDLKTTKLSKDTWNVNFRQTKNALLPSVNGSYNLGVVNGRSIDPFTNGIVNQELTFSNAALGLDVVAFNGFRLINRWKQAKLNLKSAEMEVEAAKQSLILNVTLTYLQVLNAQDLVKLAESRLKTTQGQLDRLRSLYEEETGNPAEYHDLQGQLALDASSIVESKNNLETELINLNTLVNSEGTITAAPLNMELDVDVYGHTAQAVYEQALLVFPTIKARDLSLEAAEKGIAVARSQYVPEINLFANLNTNYSSAARLFNESGTSIVETGNFVTVNNQEYNIFSQQTNFRSENIPYPDQFDNNLNSSVGVSVNVPIFNGFRAKNNVALEKIKKEEAQTALAQIKLELKQSIKQSYSAMRTAFERYKLLQHQVEAYKESFRINEIRFNNGVSNSVDYIISKNNLDNAETNLANVRYEYALRVKILEYYRGTI</sequence>
<dbReference type="PANTHER" id="PTHR30026:SF20">
    <property type="entry name" value="OUTER MEMBRANE PROTEIN TOLC"/>
    <property type="match status" value="1"/>
</dbReference>
<organism evidence="10 11">
    <name type="scientific">Gelidibacter algens</name>
    <dbReference type="NCBI Taxonomy" id="49280"/>
    <lineage>
        <taxon>Bacteria</taxon>
        <taxon>Pseudomonadati</taxon>
        <taxon>Bacteroidota</taxon>
        <taxon>Flavobacteriia</taxon>
        <taxon>Flavobacteriales</taxon>
        <taxon>Flavobacteriaceae</taxon>
        <taxon>Gelidibacter</taxon>
    </lineage>
</organism>
<evidence type="ECO:0000256" key="5">
    <source>
        <dbReference type="ARBA" id="ARBA00022692"/>
    </source>
</evidence>
<dbReference type="PANTHER" id="PTHR30026">
    <property type="entry name" value="OUTER MEMBRANE PROTEIN TOLC"/>
    <property type="match status" value="1"/>
</dbReference>
<dbReference type="InterPro" id="IPR051906">
    <property type="entry name" value="TolC-like"/>
</dbReference>
<feature type="coiled-coil region" evidence="8">
    <location>
        <begin position="142"/>
        <end position="201"/>
    </location>
</feature>
<evidence type="ECO:0000256" key="8">
    <source>
        <dbReference type="SAM" id="Coils"/>
    </source>
</evidence>
<evidence type="ECO:0000256" key="9">
    <source>
        <dbReference type="SAM" id="Phobius"/>
    </source>
</evidence>
<keyword evidence="6 9" id="KW-0472">Membrane</keyword>
<dbReference type="GO" id="GO:0009279">
    <property type="term" value="C:cell outer membrane"/>
    <property type="evidence" value="ECO:0007669"/>
    <property type="project" value="UniProtKB-SubCell"/>
</dbReference>